<evidence type="ECO:0000256" key="9">
    <source>
        <dbReference type="SAM" id="MobiDB-lite"/>
    </source>
</evidence>
<evidence type="ECO:0000256" key="5">
    <source>
        <dbReference type="ARBA" id="ARBA00022801"/>
    </source>
</evidence>
<gene>
    <name evidence="13" type="ordered locus">Cyan7425_1168</name>
</gene>
<dbReference type="GO" id="GO:0008658">
    <property type="term" value="F:penicillin binding"/>
    <property type="evidence" value="ECO:0007669"/>
    <property type="project" value="InterPro"/>
</dbReference>
<dbReference type="InterPro" id="IPR011815">
    <property type="entry name" value="PBP_1c"/>
</dbReference>
<dbReference type="STRING" id="395961.Cyan7425_1168"/>
<evidence type="ECO:0000256" key="8">
    <source>
        <dbReference type="ARBA" id="ARBA00049902"/>
    </source>
</evidence>
<proteinExistence type="predicted"/>
<dbReference type="eggNOG" id="COG4953">
    <property type="taxonomic scope" value="Bacteria"/>
</dbReference>
<keyword evidence="4" id="KW-0808">Transferase</keyword>
<comment type="catalytic activity">
    <reaction evidence="8">
        <text>[GlcNAc-(1-&gt;4)-Mur2Ac(oyl-L-Ala-gamma-D-Glu-L-Lys-D-Ala-D-Ala)](n)-di-trans,octa-cis-undecaprenyl diphosphate + beta-D-GlcNAc-(1-&gt;4)-Mur2Ac(oyl-L-Ala-gamma-D-Glu-L-Lys-D-Ala-D-Ala)-di-trans,octa-cis-undecaprenyl diphosphate = [GlcNAc-(1-&gt;4)-Mur2Ac(oyl-L-Ala-gamma-D-Glu-L-Lys-D-Ala-D-Ala)](n+1)-di-trans,octa-cis-undecaprenyl diphosphate + di-trans,octa-cis-undecaprenyl diphosphate + H(+)</text>
        <dbReference type="Rhea" id="RHEA:23708"/>
        <dbReference type="Rhea" id="RHEA-COMP:9602"/>
        <dbReference type="Rhea" id="RHEA-COMP:9603"/>
        <dbReference type="ChEBI" id="CHEBI:15378"/>
        <dbReference type="ChEBI" id="CHEBI:58405"/>
        <dbReference type="ChEBI" id="CHEBI:60033"/>
        <dbReference type="ChEBI" id="CHEBI:78435"/>
        <dbReference type="EC" id="2.4.99.28"/>
    </reaction>
</comment>
<dbReference type="OrthoDB" id="9766909at2"/>
<dbReference type="InterPro" id="IPR009647">
    <property type="entry name" value="PBP_C"/>
</dbReference>
<dbReference type="GO" id="GO:0008955">
    <property type="term" value="F:peptidoglycan glycosyltransferase activity"/>
    <property type="evidence" value="ECO:0007669"/>
    <property type="project" value="UniProtKB-EC"/>
</dbReference>
<dbReference type="InterPro" id="IPR012338">
    <property type="entry name" value="Beta-lactam/transpept-like"/>
</dbReference>
<feature type="domain" description="Penicillin-binding C-terminal" evidence="12">
    <location>
        <begin position="691"/>
        <end position="778"/>
    </location>
</feature>
<dbReference type="InterPro" id="IPR001460">
    <property type="entry name" value="PCN-bd_Tpept"/>
</dbReference>
<evidence type="ECO:0000256" key="2">
    <source>
        <dbReference type="ARBA" id="ARBA00022670"/>
    </source>
</evidence>
<organism evidence="13">
    <name type="scientific">Cyanothece sp. (strain PCC 7425 / ATCC 29141)</name>
    <dbReference type="NCBI Taxonomy" id="395961"/>
    <lineage>
        <taxon>Bacteria</taxon>
        <taxon>Bacillati</taxon>
        <taxon>Cyanobacteriota</taxon>
        <taxon>Cyanophyceae</taxon>
        <taxon>Gomontiellales</taxon>
        <taxon>Cyanothecaceae</taxon>
        <taxon>Cyanothece</taxon>
    </lineage>
</organism>
<dbReference type="InterPro" id="IPR023346">
    <property type="entry name" value="Lysozyme-like_dom_sf"/>
</dbReference>
<dbReference type="Pfam" id="PF00905">
    <property type="entry name" value="Transpeptidase"/>
    <property type="match status" value="1"/>
</dbReference>
<name>B8HLR2_CYAP4</name>
<feature type="domain" description="Glycosyl transferase family 51" evidence="11">
    <location>
        <begin position="72"/>
        <end position="238"/>
    </location>
</feature>
<evidence type="ECO:0000259" key="12">
    <source>
        <dbReference type="Pfam" id="PF06832"/>
    </source>
</evidence>
<feature type="domain" description="Penicillin-binding protein transpeptidase" evidence="10">
    <location>
        <begin position="320"/>
        <end position="580"/>
    </location>
</feature>
<evidence type="ECO:0000256" key="3">
    <source>
        <dbReference type="ARBA" id="ARBA00022676"/>
    </source>
</evidence>
<dbReference type="GO" id="GO:0006508">
    <property type="term" value="P:proteolysis"/>
    <property type="evidence" value="ECO:0007669"/>
    <property type="project" value="UniProtKB-KW"/>
</dbReference>
<dbReference type="GO" id="GO:0009252">
    <property type="term" value="P:peptidoglycan biosynthetic process"/>
    <property type="evidence" value="ECO:0007669"/>
    <property type="project" value="InterPro"/>
</dbReference>
<comment type="catalytic activity">
    <reaction evidence="7">
        <text>Preferential cleavage: (Ac)2-L-Lys-D-Ala-|-D-Ala. Also transpeptidation of peptidyl-alanyl moieties that are N-acyl substituents of D-alanine.</text>
        <dbReference type="EC" id="3.4.16.4"/>
    </reaction>
</comment>
<dbReference type="NCBIfam" id="TIGR02073">
    <property type="entry name" value="PBP_1c"/>
    <property type="match status" value="1"/>
</dbReference>
<keyword evidence="1" id="KW-0121">Carboxypeptidase</keyword>
<dbReference type="SUPFAM" id="SSF53955">
    <property type="entry name" value="Lysozyme-like"/>
    <property type="match status" value="1"/>
</dbReference>
<dbReference type="HOGENOM" id="CLU_006354_7_1_3"/>
<reference evidence="13" key="1">
    <citation type="submission" date="2009-01" db="EMBL/GenBank/DDBJ databases">
        <title>Complete sequence of chromosome Cyanothece sp. PCC 7425.</title>
        <authorList>
            <consortium name="US DOE Joint Genome Institute"/>
            <person name="Lucas S."/>
            <person name="Copeland A."/>
            <person name="Lapidus A."/>
            <person name="Glavina del Rio T."/>
            <person name="Dalin E."/>
            <person name="Tice H."/>
            <person name="Bruce D."/>
            <person name="Goodwin L."/>
            <person name="Pitluck S."/>
            <person name="Sims D."/>
            <person name="Meineke L."/>
            <person name="Brettin T."/>
            <person name="Detter J.C."/>
            <person name="Han C."/>
            <person name="Larimer F."/>
            <person name="Land M."/>
            <person name="Hauser L."/>
            <person name="Kyrpides N."/>
            <person name="Ovchinnikova G."/>
            <person name="Liberton M."/>
            <person name="Stoeckel J."/>
            <person name="Banerjee A."/>
            <person name="Singh A."/>
            <person name="Page L."/>
            <person name="Sato H."/>
            <person name="Zhao L."/>
            <person name="Sherman L."/>
            <person name="Pakrasi H."/>
            <person name="Richardson P."/>
        </authorList>
    </citation>
    <scope>NUCLEOTIDE SEQUENCE</scope>
    <source>
        <strain evidence="13">PCC 7425</strain>
    </source>
</reference>
<accession>B8HLR2</accession>
<sequence>MQNRSIHILNWAQKICHHPISKGFILISGLALAVRMFPYLIPIHAADLVQEDQAIEFRDRNHLYLGTLLTRDQNHTAVIALQQVSPHFIQAILAAEDGRFYQHGPLDGLAIARSLRDSLQAGEITSGASTLTMQLARMVNPTPATLGGKVQEIWLAWRLAAGMSRDEILQAYINRLPMGGNVYGVEAAARVYFGVSATDLTPAQASLLAALPNDPTDLHPYRNWPGLKQRQRYVLRRMVEEGHLTAAQSHRIAQEPVTLQPRHQGIRAAPHFLFWVATQLPAHAPAQVQTTLDLPLQQFVETQVQQVVRSLRQHNGHQAAALVIDNQSGEVLAYVGSPDYFQQLQLGENDGVQALRQPGSALKPFLYALALEQRVIRPNTILADVPTHYAIPGARLYSPQDYSQTFLGPVRVRLALANSLNIPAVRVLEQVGVATFLNRLRQLGFQHLNRPPDYYGLGLTLGSGEVNLWELARAYATIARLGQPPGLKVVKTDRPEQPRTGSHSDPLARIGTATDWALIIDMLSDPHARARAFGVESVLQLPFPAAVKTGTSSSYRDTWTIGFTRDYTVATWVGNFNGEPMRKISGVTGAAPLWNRIMLHLHKDQEPAPFPAPQGLVQRPICALSGWKPTPPCPTVVQEYFTPEDLAAYDRHRDTLFQVVPASNQKKSPSYRLNLPPEYNEWLATQGSLAGDTTLRIAFPRNGDYFLIQPADAVERNPNKQAAAKLEFKLAGTPDHPVEWRLNGQLLATQSAPSLFWKLRPGTWTLQIRSGEQTESVQFEVAVGQPSQRRGFSLSQLP</sequence>
<dbReference type="Gene3D" id="1.10.3810.10">
    <property type="entry name" value="Biosynthetic peptidoglycan transglycosylase-like"/>
    <property type="match status" value="1"/>
</dbReference>
<dbReference type="KEGG" id="cyn:Cyan7425_1168"/>
<evidence type="ECO:0000259" key="10">
    <source>
        <dbReference type="Pfam" id="PF00905"/>
    </source>
</evidence>
<evidence type="ECO:0000313" key="13">
    <source>
        <dbReference type="EMBL" id="ACL43550.1"/>
    </source>
</evidence>
<evidence type="ECO:0000256" key="1">
    <source>
        <dbReference type="ARBA" id="ARBA00022645"/>
    </source>
</evidence>
<dbReference type="PANTHER" id="PTHR32282">
    <property type="entry name" value="BINDING PROTEIN TRANSPEPTIDASE, PUTATIVE-RELATED"/>
    <property type="match status" value="1"/>
</dbReference>
<dbReference type="CAZy" id="GT51">
    <property type="family name" value="Glycosyltransferase Family 51"/>
</dbReference>
<dbReference type="SUPFAM" id="SSF56601">
    <property type="entry name" value="beta-lactamase/transpeptidase-like"/>
    <property type="match status" value="1"/>
</dbReference>
<dbReference type="Pfam" id="PF06832">
    <property type="entry name" value="BiPBP_C"/>
    <property type="match status" value="1"/>
</dbReference>
<dbReference type="Pfam" id="PF00912">
    <property type="entry name" value="Transgly"/>
    <property type="match status" value="1"/>
</dbReference>
<evidence type="ECO:0000256" key="4">
    <source>
        <dbReference type="ARBA" id="ARBA00022679"/>
    </source>
</evidence>
<dbReference type="GO" id="GO:0009002">
    <property type="term" value="F:serine-type D-Ala-D-Ala carboxypeptidase activity"/>
    <property type="evidence" value="ECO:0007669"/>
    <property type="project" value="UniProtKB-EC"/>
</dbReference>
<dbReference type="InterPro" id="IPR050396">
    <property type="entry name" value="Glycosyltr_51/Transpeptidase"/>
</dbReference>
<feature type="region of interest" description="Disordered" evidence="9">
    <location>
        <begin position="487"/>
        <end position="506"/>
    </location>
</feature>
<dbReference type="PANTHER" id="PTHR32282:SF15">
    <property type="entry name" value="PENICILLIN-BINDING PROTEIN 1C"/>
    <property type="match status" value="1"/>
</dbReference>
<protein>
    <submittedName>
        <fullName evidence="13">Penicillin-binding protein 1C</fullName>
    </submittedName>
</protein>
<dbReference type="InterPro" id="IPR001264">
    <property type="entry name" value="Glyco_trans_51"/>
</dbReference>
<keyword evidence="6" id="KW-0511">Multifunctional enzyme</keyword>
<keyword evidence="5" id="KW-0378">Hydrolase</keyword>
<dbReference type="InterPro" id="IPR036950">
    <property type="entry name" value="PBP_transglycosylase"/>
</dbReference>
<keyword evidence="3" id="KW-0328">Glycosyltransferase</keyword>
<evidence type="ECO:0000256" key="6">
    <source>
        <dbReference type="ARBA" id="ARBA00023268"/>
    </source>
</evidence>
<dbReference type="EMBL" id="CP001344">
    <property type="protein sequence ID" value="ACL43550.1"/>
    <property type="molecule type" value="Genomic_DNA"/>
</dbReference>
<evidence type="ECO:0000256" key="7">
    <source>
        <dbReference type="ARBA" id="ARBA00034000"/>
    </source>
</evidence>
<dbReference type="AlphaFoldDB" id="B8HLR2"/>
<keyword evidence="2" id="KW-0645">Protease</keyword>
<evidence type="ECO:0000259" key="11">
    <source>
        <dbReference type="Pfam" id="PF00912"/>
    </source>
</evidence>
<dbReference type="Gene3D" id="3.40.710.10">
    <property type="entry name" value="DD-peptidase/beta-lactamase superfamily"/>
    <property type="match status" value="1"/>
</dbReference>
<dbReference type="GO" id="GO:0030288">
    <property type="term" value="C:outer membrane-bounded periplasmic space"/>
    <property type="evidence" value="ECO:0007669"/>
    <property type="project" value="TreeGrafter"/>
</dbReference>